<feature type="region of interest" description="Disordered" evidence="1">
    <location>
        <begin position="10"/>
        <end position="32"/>
    </location>
</feature>
<accession>A0A9P3PQP8</accession>
<evidence type="ECO:0000313" key="3">
    <source>
        <dbReference type="EMBL" id="GLB39828.1"/>
    </source>
</evidence>
<feature type="region of interest" description="Disordered" evidence="1">
    <location>
        <begin position="137"/>
        <end position="183"/>
    </location>
</feature>
<protein>
    <submittedName>
        <fullName evidence="3">Uncharacterized protein</fullName>
    </submittedName>
</protein>
<feature type="compositionally biased region" description="Basic and acidic residues" evidence="1">
    <location>
        <begin position="558"/>
        <end position="571"/>
    </location>
</feature>
<dbReference type="EMBL" id="BRPK01000007">
    <property type="protein sequence ID" value="GLB39828.1"/>
    <property type="molecule type" value="Genomic_DNA"/>
</dbReference>
<feature type="region of interest" description="Disordered" evidence="1">
    <location>
        <begin position="53"/>
        <end position="118"/>
    </location>
</feature>
<sequence length="609" mass="66365">MLDFLTRWLSKARSSSADSQTDDAEAPGLPLPVVAEQSTSKWKGRDLQLVGTSAISHPIPRSSPLSLTGFDAPDHRGPWQYPYPNSLPGPARAGPSNVAWISSTEDEDDGDEKAFPVTLPQSVPPAVVRLPSQTKLFPIGRSVSSPPTSPMRDSPSSSSSSSSGIPSPRWNLKLNTNPTFSQSTHSLRLDYPAYATTDTDVYRHAYNYPLAKQLSPIAEQDYFSPTSLRGSAKLLPSSSGLLNGSTPSVTYSISNTTNASPGGSQKSDITRPSPSYSVSHPFITRQLNRTISQTSSRTHVSTSSLPRLSNKSSEPPSIPPLNLAPPFPGPHPSREGSGPPLRPRRSTVIAMPTITGSSESGPNIDDEYGADEDLESLHAESFVTASDDMGDGNGARDETDDLADATLDTEPSMQDIPITPVADAAERHSAAGSGASQLPSVSESFIGRRWERDAALGSGVVTFRAKRQWLTYTPAFWAFWLGFVCPFLWLIGGWHFTRFGEQPPRLTFWEFYFNAGYWKEKFCMGKRRKTQQGGCAEAGGTEQTAKQQQQQHRLPRWVTEKQSSDDGRMRLQDPKRSLRGISFGYPFIPRPVAARRSAVQAEAEACFMA</sequence>
<feature type="compositionally biased region" description="Polar residues" evidence="1">
    <location>
        <begin position="252"/>
        <end position="278"/>
    </location>
</feature>
<reference evidence="3" key="1">
    <citation type="submission" date="2022-07" db="EMBL/GenBank/DDBJ databases">
        <title>The genome of Lyophyllum shimeji provides insight into the initial evolution of ectomycorrhizal fungal genome.</title>
        <authorList>
            <person name="Kobayashi Y."/>
            <person name="Shibata T."/>
            <person name="Hirakawa H."/>
            <person name="Shigenobu S."/>
            <person name="Nishiyama T."/>
            <person name="Yamada A."/>
            <person name="Hasebe M."/>
            <person name="Kawaguchi M."/>
        </authorList>
    </citation>
    <scope>NUCLEOTIDE SEQUENCE</scope>
    <source>
        <strain evidence="3">AT787</strain>
    </source>
</reference>
<feature type="region of interest" description="Disordered" evidence="1">
    <location>
        <begin position="252"/>
        <end position="345"/>
    </location>
</feature>
<feature type="transmembrane region" description="Helical" evidence="2">
    <location>
        <begin position="475"/>
        <end position="496"/>
    </location>
</feature>
<keyword evidence="2" id="KW-0812">Transmembrane</keyword>
<name>A0A9P3PQP8_LYOSH</name>
<dbReference type="Proteomes" id="UP001063166">
    <property type="component" value="Unassembled WGS sequence"/>
</dbReference>
<feature type="compositionally biased region" description="Pro residues" evidence="1">
    <location>
        <begin position="316"/>
        <end position="331"/>
    </location>
</feature>
<keyword evidence="2" id="KW-1133">Transmembrane helix</keyword>
<evidence type="ECO:0000256" key="2">
    <source>
        <dbReference type="SAM" id="Phobius"/>
    </source>
</evidence>
<evidence type="ECO:0000313" key="4">
    <source>
        <dbReference type="Proteomes" id="UP001063166"/>
    </source>
</evidence>
<proteinExistence type="predicted"/>
<feature type="compositionally biased region" description="Polar residues" evidence="1">
    <location>
        <begin position="285"/>
        <end position="314"/>
    </location>
</feature>
<keyword evidence="4" id="KW-1185">Reference proteome</keyword>
<feature type="compositionally biased region" description="Low complexity" evidence="1">
    <location>
        <begin position="144"/>
        <end position="168"/>
    </location>
</feature>
<organism evidence="3 4">
    <name type="scientific">Lyophyllum shimeji</name>
    <name type="common">Hon-shimeji</name>
    <name type="synonym">Tricholoma shimeji</name>
    <dbReference type="NCBI Taxonomy" id="47721"/>
    <lineage>
        <taxon>Eukaryota</taxon>
        <taxon>Fungi</taxon>
        <taxon>Dikarya</taxon>
        <taxon>Basidiomycota</taxon>
        <taxon>Agaricomycotina</taxon>
        <taxon>Agaricomycetes</taxon>
        <taxon>Agaricomycetidae</taxon>
        <taxon>Agaricales</taxon>
        <taxon>Tricholomatineae</taxon>
        <taxon>Lyophyllaceae</taxon>
        <taxon>Lyophyllum</taxon>
    </lineage>
</organism>
<feature type="compositionally biased region" description="Polar residues" evidence="1">
    <location>
        <begin position="173"/>
        <end position="183"/>
    </location>
</feature>
<dbReference type="AlphaFoldDB" id="A0A9P3PQP8"/>
<feature type="region of interest" description="Disordered" evidence="1">
    <location>
        <begin position="533"/>
        <end position="571"/>
    </location>
</feature>
<comment type="caution">
    <text evidence="3">The sequence shown here is derived from an EMBL/GenBank/DDBJ whole genome shotgun (WGS) entry which is preliminary data.</text>
</comment>
<evidence type="ECO:0000256" key="1">
    <source>
        <dbReference type="SAM" id="MobiDB-lite"/>
    </source>
</evidence>
<gene>
    <name evidence="3" type="ORF">LshimejAT787_0703380</name>
</gene>
<dbReference type="OrthoDB" id="3251367at2759"/>
<keyword evidence="2" id="KW-0472">Membrane</keyword>